<gene>
    <name evidence="1" type="ORF">LCGC14_2748540</name>
</gene>
<dbReference type="InterPro" id="IPR029063">
    <property type="entry name" value="SAM-dependent_MTases_sf"/>
</dbReference>
<protein>
    <recommendedName>
        <fullName evidence="2">Methyltransferase domain-containing protein</fullName>
    </recommendedName>
</protein>
<name>A0A0F9BU56_9ZZZZ</name>
<comment type="caution">
    <text evidence="1">The sequence shown here is derived from an EMBL/GenBank/DDBJ whole genome shotgun (WGS) entry which is preliminary data.</text>
</comment>
<accession>A0A0F9BU56</accession>
<reference evidence="1" key="1">
    <citation type="journal article" date="2015" name="Nature">
        <title>Complex archaea that bridge the gap between prokaryotes and eukaryotes.</title>
        <authorList>
            <person name="Spang A."/>
            <person name="Saw J.H."/>
            <person name="Jorgensen S.L."/>
            <person name="Zaremba-Niedzwiedzka K."/>
            <person name="Martijn J."/>
            <person name="Lind A.E."/>
            <person name="van Eijk R."/>
            <person name="Schleper C."/>
            <person name="Guy L."/>
            <person name="Ettema T.J."/>
        </authorList>
    </citation>
    <scope>NUCLEOTIDE SEQUENCE</scope>
</reference>
<dbReference type="AlphaFoldDB" id="A0A0F9BU56"/>
<dbReference type="Gene3D" id="3.40.50.150">
    <property type="entry name" value="Vaccinia Virus protein VP39"/>
    <property type="match status" value="1"/>
</dbReference>
<proteinExistence type="predicted"/>
<sequence length="315" mass="37357">MEFNFFSKFSKSNKSTSIHILNADRGLNVPLKILHFILNKLNNLFPNYKIDKSLEIRNFKDDNLKKNWSKLNITYSPSRKISNLFWINLPWHLIKRELNKINILDIGCGLGYSGPDLVNFSNNNINSYVGLDIKKDNNWIKLKKKYPFFQFYKFNGKDFSDFIPHNTNFFITQAAIEHFEEDLSFFNQLRDYICSSKKNVIQIHIIPSRVSHSLMPFHGVRQYTPRTVSKIIKLFRNFSYTVQFNLGGKNCNYLHYKYITEPRRNKLGGDMRNIKTQEYNKLSYNAIKKDMEHQQKSPIGYALIIHSNWKKKKLF</sequence>
<evidence type="ECO:0000313" key="1">
    <source>
        <dbReference type="EMBL" id="KKK87906.1"/>
    </source>
</evidence>
<dbReference type="SUPFAM" id="SSF53335">
    <property type="entry name" value="S-adenosyl-L-methionine-dependent methyltransferases"/>
    <property type="match status" value="1"/>
</dbReference>
<organism evidence="1">
    <name type="scientific">marine sediment metagenome</name>
    <dbReference type="NCBI Taxonomy" id="412755"/>
    <lineage>
        <taxon>unclassified sequences</taxon>
        <taxon>metagenomes</taxon>
        <taxon>ecological metagenomes</taxon>
    </lineage>
</organism>
<dbReference type="EMBL" id="LAZR01050194">
    <property type="protein sequence ID" value="KKK87906.1"/>
    <property type="molecule type" value="Genomic_DNA"/>
</dbReference>
<evidence type="ECO:0008006" key="2">
    <source>
        <dbReference type="Google" id="ProtNLM"/>
    </source>
</evidence>